<dbReference type="AlphaFoldDB" id="A0A671UE80"/>
<protein>
    <recommendedName>
        <fullName evidence="9">Solute carrier family 41 member</fullName>
    </recommendedName>
</protein>
<evidence type="ECO:0000313" key="12">
    <source>
        <dbReference type="Ensembl" id="ENSSAUP00010012250.1"/>
    </source>
</evidence>
<dbReference type="InterPro" id="IPR036739">
    <property type="entry name" value="SLC41_membr_dom_sf"/>
</dbReference>
<dbReference type="Gene3D" id="1.10.357.20">
    <property type="entry name" value="SLC41 divalent cation transporters, integral membrane domain"/>
    <property type="match status" value="2"/>
</dbReference>
<feature type="transmembrane region" description="Helical" evidence="9">
    <location>
        <begin position="396"/>
        <end position="415"/>
    </location>
</feature>
<evidence type="ECO:0000256" key="6">
    <source>
        <dbReference type="ARBA" id="ARBA00022989"/>
    </source>
</evidence>
<dbReference type="GO" id="GO:0008324">
    <property type="term" value="F:monoatomic cation transmembrane transporter activity"/>
    <property type="evidence" value="ECO:0007669"/>
    <property type="project" value="UniProtKB-UniRule"/>
</dbReference>
<feature type="transmembrane region" description="Helical" evidence="9">
    <location>
        <begin position="162"/>
        <end position="188"/>
    </location>
</feature>
<dbReference type="InterPro" id="IPR045349">
    <property type="entry name" value="SLC41A1-3"/>
</dbReference>
<dbReference type="GeneTree" id="ENSGT00950000183042"/>
<dbReference type="Ensembl" id="ENSSAUT00010013025.1">
    <property type="protein sequence ID" value="ENSSAUP00010012250.1"/>
    <property type="gene ID" value="ENSSAUG00010004320.1"/>
</dbReference>
<evidence type="ECO:0000256" key="1">
    <source>
        <dbReference type="ARBA" id="ARBA00004141"/>
    </source>
</evidence>
<dbReference type="InParanoid" id="A0A671UE80"/>
<feature type="transmembrane region" description="Helical" evidence="9">
    <location>
        <begin position="427"/>
        <end position="452"/>
    </location>
</feature>
<evidence type="ECO:0000256" key="9">
    <source>
        <dbReference type="RuleBase" id="RU369007"/>
    </source>
</evidence>
<feature type="transmembrane region" description="Helical" evidence="9">
    <location>
        <begin position="270"/>
        <end position="291"/>
    </location>
</feature>
<gene>
    <name evidence="12" type="primary">LOC115583563</name>
</gene>
<evidence type="ECO:0000259" key="11">
    <source>
        <dbReference type="Pfam" id="PF01769"/>
    </source>
</evidence>
<dbReference type="FunFam" id="1.10.357.20:FF:000001">
    <property type="entry name" value="Solute carrier family 41 member 2"/>
    <property type="match status" value="1"/>
</dbReference>
<proteinExistence type="inferred from homology"/>
<reference evidence="12" key="1">
    <citation type="submission" date="2021-04" db="EMBL/GenBank/DDBJ databases">
        <authorList>
            <consortium name="Wellcome Sanger Institute Data Sharing"/>
        </authorList>
    </citation>
    <scope>NUCLEOTIDE SEQUENCE [LARGE SCALE GENOMIC DNA]</scope>
</reference>
<dbReference type="SUPFAM" id="SSF161093">
    <property type="entry name" value="MgtE membrane domain-like"/>
    <property type="match status" value="2"/>
</dbReference>
<dbReference type="InterPro" id="IPR006667">
    <property type="entry name" value="SLC41_membr_dom"/>
</dbReference>
<feature type="domain" description="SLC41A/MgtE integral membrane" evidence="11">
    <location>
        <begin position="125"/>
        <end position="257"/>
    </location>
</feature>
<feature type="domain" description="SLC41A/MgtE integral membrane" evidence="11">
    <location>
        <begin position="338"/>
        <end position="481"/>
    </location>
</feature>
<evidence type="ECO:0000256" key="2">
    <source>
        <dbReference type="ARBA" id="ARBA00009749"/>
    </source>
</evidence>
<evidence type="ECO:0000313" key="13">
    <source>
        <dbReference type="Proteomes" id="UP000472265"/>
    </source>
</evidence>
<keyword evidence="13" id="KW-1185">Reference proteome</keyword>
<comment type="similarity">
    <text evidence="2 9">Belongs to the SLC41A transporter family.</text>
</comment>
<reference evidence="12" key="3">
    <citation type="submission" date="2025-09" db="UniProtKB">
        <authorList>
            <consortium name="Ensembl"/>
        </authorList>
    </citation>
    <scope>IDENTIFICATION</scope>
</reference>
<feature type="region of interest" description="Disordered" evidence="10">
    <location>
        <begin position="1"/>
        <end position="28"/>
    </location>
</feature>
<feature type="transmembrane region" description="Helical" evidence="9">
    <location>
        <begin position="464"/>
        <end position="487"/>
    </location>
</feature>
<feature type="transmembrane region" description="Helical" evidence="9">
    <location>
        <begin position="200"/>
        <end position="227"/>
    </location>
</feature>
<name>A0A671UE80_SPAAU</name>
<keyword evidence="6 9" id="KW-1133">Transmembrane helix</keyword>
<feature type="compositionally biased region" description="Basic and acidic residues" evidence="10">
    <location>
        <begin position="16"/>
        <end position="28"/>
    </location>
</feature>
<evidence type="ECO:0000256" key="3">
    <source>
        <dbReference type="ARBA" id="ARBA00022448"/>
    </source>
</evidence>
<evidence type="ECO:0000256" key="8">
    <source>
        <dbReference type="ARBA" id="ARBA00023136"/>
    </source>
</evidence>
<evidence type="ECO:0000256" key="4">
    <source>
        <dbReference type="ARBA" id="ARBA00022692"/>
    </source>
</evidence>
<keyword evidence="4 9" id="KW-0812">Transmembrane</keyword>
<keyword evidence="5 9" id="KW-0460">Magnesium</keyword>
<accession>A0A671UE80</accession>
<feature type="transmembrane region" description="Helical" evidence="9">
    <location>
        <begin position="303"/>
        <end position="322"/>
    </location>
</feature>
<dbReference type="FunFam" id="1.10.357.20:FF:000002">
    <property type="entry name" value="Solute carrier family 41, member 2"/>
    <property type="match status" value="1"/>
</dbReference>
<reference evidence="12" key="2">
    <citation type="submission" date="2025-08" db="UniProtKB">
        <authorList>
            <consortium name="Ensembl"/>
        </authorList>
    </citation>
    <scope>IDENTIFICATION</scope>
</reference>
<evidence type="ECO:0000256" key="10">
    <source>
        <dbReference type="SAM" id="MobiDB-lite"/>
    </source>
</evidence>
<dbReference type="GO" id="GO:0005886">
    <property type="term" value="C:plasma membrane"/>
    <property type="evidence" value="ECO:0007669"/>
    <property type="project" value="TreeGrafter"/>
</dbReference>
<feature type="transmembrane region" description="Helical" evidence="9">
    <location>
        <begin position="82"/>
        <end position="109"/>
    </location>
</feature>
<sequence length="496" mass="53863">MRKGLQSGQAHTGHQHGGEEKEKEVWREKEEKEWQHSRAEKKLLAFWMSLSYRTWTFFRPRERPGFQRSASAARLLKSESSWIITLQVLLPYLVSGLGMVAAGMVMDIVQHWEVFKEISEVFILVPALLGLKGNLEMTLASRLSTAANMGQMDEARQQWRMVLCNLALIQVQATVVGFLAAVAAVGLGGLTRGRVDVTQAAVLCASSVTTAFIAALSLGLVMVAVIIGSRKVGINPDNVATPIAASLGDLTTLSLLGGVSSLFFCYRDMWYLPPAVCGFFLLLIPAWVIIARRSPPIREVLKSGWQPVILAMSISSIGGLVLDKTVSNPSYEGMAVFTPVINGVGGNLVAIQASRMSTYLHYWSVPGALPSKMNGNCPGPCATFCSSDVNSKSARVLVTLVVPGHLFFLYTIHLLQGGHTAMTPIFIICYLSAALLQVVILLYVAGFMVQWLWRRGLDPDNFSIPYLTALGDLLGTGFLALSFRLILTVTSAGTGV</sequence>
<feature type="compositionally biased region" description="Polar residues" evidence="10">
    <location>
        <begin position="1"/>
        <end position="12"/>
    </location>
</feature>
<feature type="transmembrane region" description="Helical" evidence="9">
    <location>
        <begin position="239"/>
        <end position="264"/>
    </location>
</feature>
<dbReference type="Proteomes" id="UP000472265">
    <property type="component" value="Chromosome 6"/>
</dbReference>
<keyword evidence="7 9" id="KW-0406">Ion transport</keyword>
<dbReference type="GO" id="GO:0030001">
    <property type="term" value="P:metal ion transport"/>
    <property type="evidence" value="ECO:0007669"/>
    <property type="project" value="UniProtKB-UniRule"/>
</dbReference>
<evidence type="ECO:0000256" key="7">
    <source>
        <dbReference type="ARBA" id="ARBA00023065"/>
    </source>
</evidence>
<dbReference type="PANTHER" id="PTHR16228">
    <property type="entry name" value="DIVALENT CATION TRANSPORTER SOLUTE CARRIER FAMILY 41"/>
    <property type="match status" value="1"/>
</dbReference>
<dbReference type="Pfam" id="PF01769">
    <property type="entry name" value="MgtE"/>
    <property type="match status" value="2"/>
</dbReference>
<comment type="function">
    <text evidence="9">Acts as a magnesium transporter.</text>
</comment>
<keyword evidence="3 9" id="KW-0813">Transport</keyword>
<organism evidence="12 13">
    <name type="scientific">Sparus aurata</name>
    <name type="common">Gilthead sea bream</name>
    <dbReference type="NCBI Taxonomy" id="8175"/>
    <lineage>
        <taxon>Eukaryota</taxon>
        <taxon>Metazoa</taxon>
        <taxon>Chordata</taxon>
        <taxon>Craniata</taxon>
        <taxon>Vertebrata</taxon>
        <taxon>Euteleostomi</taxon>
        <taxon>Actinopterygii</taxon>
        <taxon>Neopterygii</taxon>
        <taxon>Teleostei</taxon>
        <taxon>Neoteleostei</taxon>
        <taxon>Acanthomorphata</taxon>
        <taxon>Eupercaria</taxon>
        <taxon>Spariformes</taxon>
        <taxon>Sparidae</taxon>
        <taxon>Sparus</taxon>
    </lineage>
</organism>
<evidence type="ECO:0000256" key="5">
    <source>
        <dbReference type="ARBA" id="ARBA00022842"/>
    </source>
</evidence>
<comment type="subcellular location">
    <subcellularLocation>
        <location evidence="1 9">Membrane</location>
        <topology evidence="1 9">Multi-pass membrane protein</topology>
    </subcellularLocation>
</comment>
<dbReference type="PANTHER" id="PTHR16228:SF22">
    <property type="entry name" value="SOLUTE CARRIER FAMILY 41 MEMBER 3"/>
    <property type="match status" value="1"/>
</dbReference>
<keyword evidence="8 9" id="KW-0472">Membrane</keyword>
<dbReference type="GO" id="GO:0022890">
    <property type="term" value="F:inorganic cation transmembrane transporter activity"/>
    <property type="evidence" value="ECO:0007669"/>
    <property type="project" value="UniProtKB-UniRule"/>
</dbReference>